<dbReference type="Proteomes" id="UP000184510">
    <property type="component" value="Unassembled WGS sequence"/>
</dbReference>
<proteinExistence type="predicted"/>
<evidence type="ECO:0000313" key="4">
    <source>
        <dbReference type="Proteomes" id="UP000184510"/>
    </source>
</evidence>
<keyword evidence="4" id="KW-1185">Reference proteome</keyword>
<protein>
    <submittedName>
        <fullName evidence="3">PEP-CTERM protein-sorting domain-containing protein/MYXO-CTERM domain-containing protein</fullName>
    </submittedName>
</protein>
<feature type="domain" description="Ice-binding protein C-terminal" evidence="2">
    <location>
        <begin position="221"/>
        <end position="243"/>
    </location>
</feature>
<evidence type="ECO:0000259" key="2">
    <source>
        <dbReference type="Pfam" id="PF07589"/>
    </source>
</evidence>
<organism evidence="3 4">
    <name type="scientific">Rubritalea squalenifaciens DSM 18772</name>
    <dbReference type="NCBI Taxonomy" id="1123071"/>
    <lineage>
        <taxon>Bacteria</taxon>
        <taxon>Pseudomonadati</taxon>
        <taxon>Verrucomicrobiota</taxon>
        <taxon>Verrucomicrobiia</taxon>
        <taxon>Verrucomicrobiales</taxon>
        <taxon>Rubritaleaceae</taxon>
        <taxon>Rubritalea</taxon>
    </lineage>
</organism>
<dbReference type="InParanoid" id="A0A1M6DDX5"/>
<feature type="chain" id="PRO_5012974504" evidence="1">
    <location>
        <begin position="21"/>
        <end position="244"/>
    </location>
</feature>
<dbReference type="AlphaFoldDB" id="A0A1M6DDX5"/>
<dbReference type="NCBIfam" id="TIGR02595">
    <property type="entry name" value="PEP_CTERM"/>
    <property type="match status" value="1"/>
</dbReference>
<evidence type="ECO:0000313" key="3">
    <source>
        <dbReference type="EMBL" id="SHI71178.1"/>
    </source>
</evidence>
<name>A0A1M6DDX5_9BACT</name>
<dbReference type="EMBL" id="FQYR01000002">
    <property type="protein sequence ID" value="SHI71178.1"/>
    <property type="molecule type" value="Genomic_DNA"/>
</dbReference>
<accession>A0A1M6DDX5</accession>
<sequence>MKKTTLLTLTFAALAASSQAAIVVQENFDYADGPVATLNGGTGFSGAWDAGNSTGTRLFNVSSGSAIYNGGGNGTVTVQSRDFATGYTVDTSTTLTISFDLIVNETQAGRGIGINLVDSVGGNSVFLGKRINGSYGAHSGITAGSTTYSNSGATGSMLLTAVFTSNGTDTFVDVQANGGSVVSGTITGTQFAFDSLELTGYHGSTVSNGVDNISIDVTTTAVPEPSSTSLFGLAGVALLLRRRR</sequence>
<feature type="signal peptide" evidence="1">
    <location>
        <begin position="1"/>
        <end position="20"/>
    </location>
</feature>
<dbReference type="RefSeq" id="WP_143158093.1">
    <property type="nucleotide sequence ID" value="NZ_FQYR01000002.1"/>
</dbReference>
<dbReference type="InterPro" id="IPR013424">
    <property type="entry name" value="Ice-binding_C"/>
</dbReference>
<gene>
    <name evidence="3" type="ORF">SAMN02745181_0707</name>
</gene>
<reference evidence="3 4" key="1">
    <citation type="submission" date="2016-11" db="EMBL/GenBank/DDBJ databases">
        <authorList>
            <person name="Jaros S."/>
            <person name="Januszkiewicz K."/>
            <person name="Wedrychowicz H."/>
        </authorList>
    </citation>
    <scope>NUCLEOTIDE SEQUENCE [LARGE SCALE GENOMIC DNA]</scope>
    <source>
        <strain evidence="3 4">DSM 18772</strain>
    </source>
</reference>
<evidence type="ECO:0000256" key="1">
    <source>
        <dbReference type="SAM" id="SignalP"/>
    </source>
</evidence>
<dbReference type="OrthoDB" id="9848225at2"/>
<dbReference type="STRING" id="1123071.SAMN02745181_0707"/>
<dbReference type="Pfam" id="PF07589">
    <property type="entry name" value="PEP-CTERM"/>
    <property type="match status" value="1"/>
</dbReference>
<keyword evidence="1" id="KW-0732">Signal</keyword>